<gene>
    <name evidence="2" type="ORF">Hsar01_03441</name>
</gene>
<evidence type="ECO:0000313" key="3">
    <source>
        <dbReference type="Proteomes" id="UP001476282"/>
    </source>
</evidence>
<evidence type="ECO:0000313" key="2">
    <source>
        <dbReference type="EMBL" id="GAA5484200.1"/>
    </source>
</evidence>
<evidence type="ECO:0008006" key="4">
    <source>
        <dbReference type="Google" id="ProtNLM"/>
    </source>
</evidence>
<name>A0ABP9URN7_9BACT</name>
<accession>A0ABP9URN7</accession>
<comment type="caution">
    <text evidence="2">The sequence shown here is derived from an EMBL/GenBank/DDBJ whole genome shotgun (WGS) entry which is preliminary data.</text>
</comment>
<reference evidence="2 3" key="1">
    <citation type="submission" date="2024-02" db="EMBL/GenBank/DDBJ databases">
        <title>Haloferula sargassicola NBRC 104335.</title>
        <authorList>
            <person name="Ichikawa N."/>
            <person name="Katano-Makiyama Y."/>
            <person name="Hidaka K."/>
        </authorList>
    </citation>
    <scope>NUCLEOTIDE SEQUENCE [LARGE SCALE GENOMIC DNA]</scope>
    <source>
        <strain evidence="2 3">NBRC 104335</strain>
    </source>
</reference>
<sequence>MKPATTLSLVVIAVLATVVIEESRLKHYRSELADLQALRATQPAPERVEEEPEAVVESSAASVGHELPANFPVPNSEEIKTLAASPRAGLYLELGLTVTEQAYVENLITGLRKQQQELAAAWIAAAPDQRADLEAKLREAEVTTDEALRGFFREEKEFKVVQDALALQPDVELYRQLEPYLSVQGVGFNKTKEDRFIEALHQIRMTVGGIDWNSPDALPFHATGTAADRFRQEWKRINEGLEKVLPVFLDRRELEAVEAARKELYESLKETISPADEAGPEEEAPAAEEPADQ</sequence>
<feature type="compositionally biased region" description="Acidic residues" evidence="1">
    <location>
        <begin position="278"/>
        <end position="293"/>
    </location>
</feature>
<proteinExistence type="predicted"/>
<dbReference type="EMBL" id="BAABRI010000021">
    <property type="protein sequence ID" value="GAA5484200.1"/>
    <property type="molecule type" value="Genomic_DNA"/>
</dbReference>
<protein>
    <recommendedName>
        <fullName evidence="4">PpiC domain-containing protein</fullName>
    </recommendedName>
</protein>
<organism evidence="2 3">
    <name type="scientific">Haloferula sargassicola</name>
    <dbReference type="NCBI Taxonomy" id="490096"/>
    <lineage>
        <taxon>Bacteria</taxon>
        <taxon>Pseudomonadati</taxon>
        <taxon>Verrucomicrobiota</taxon>
        <taxon>Verrucomicrobiia</taxon>
        <taxon>Verrucomicrobiales</taxon>
        <taxon>Verrucomicrobiaceae</taxon>
        <taxon>Haloferula</taxon>
    </lineage>
</organism>
<dbReference type="RefSeq" id="WP_353568296.1">
    <property type="nucleotide sequence ID" value="NZ_BAABRI010000021.1"/>
</dbReference>
<evidence type="ECO:0000256" key="1">
    <source>
        <dbReference type="SAM" id="MobiDB-lite"/>
    </source>
</evidence>
<keyword evidence="3" id="KW-1185">Reference proteome</keyword>
<feature type="region of interest" description="Disordered" evidence="1">
    <location>
        <begin position="269"/>
        <end position="293"/>
    </location>
</feature>
<dbReference type="Proteomes" id="UP001476282">
    <property type="component" value="Unassembled WGS sequence"/>
</dbReference>